<reference evidence="3 4" key="1">
    <citation type="submission" date="2021-06" db="EMBL/GenBank/DDBJ databases">
        <title>Microbial metabolic specificity influences pelagic lipid remineralization.</title>
        <authorList>
            <person name="Behrendt L."/>
            <person name="Hunter J.E."/>
            <person name="Alcolombri U."/>
            <person name="Smriga S."/>
            <person name="Mincer T."/>
            <person name="Lowenstein D.P."/>
            <person name="Peaudecerf F.J."/>
            <person name="Fernandez V.I."/>
            <person name="Fredricks H."/>
            <person name="Almblad H."/>
            <person name="Harrison J.J."/>
            <person name="Stocker R."/>
            <person name="Van Mooy B.A.S."/>
        </authorList>
    </citation>
    <scope>NUCLEOTIDE SEQUENCE [LARGE SCALE GENOMIC DNA]</scope>
    <source>
        <strain evidence="3 4">A252</strain>
    </source>
</reference>
<organism evidence="3 4">
    <name type="scientific">Stutzerimonas zhaodongensis</name>
    <dbReference type="NCBI Taxonomy" id="1176257"/>
    <lineage>
        <taxon>Bacteria</taxon>
        <taxon>Pseudomonadati</taxon>
        <taxon>Pseudomonadota</taxon>
        <taxon>Gammaproteobacteria</taxon>
        <taxon>Pseudomonadales</taxon>
        <taxon>Pseudomonadaceae</taxon>
        <taxon>Stutzerimonas</taxon>
    </lineage>
</organism>
<sequence>MSTIKTQLVIDGKNNSKKAFDEVNTQLETMNKRMAANGKALVALLSGAAVVGAAKGYARLADESNQLQARLKLATDSQQEFNKALEDVRRIANENGASLTAVTQLYARLTPVLREAGRSQDDVAKITEAMTKALRISGASAAESESAITQFSQALGAGAFRGEEFNSVAEAAPRLMQALADSIGVPVGKLREMAGAGELTAEVVSGALLDQLPKLTREAAEMGETFGASGQQLSNSAVEMVGAFDKMTGASQKATQAMNDLASAMAKVSSGEFADHFREEKQTIGGLNTAISLQINNLRELNNQRKKLQNGNWFEKMALQMRGVTEESIDAEERQTRRQIQALRDRLDERKGINQEISAEEQAHNARMATLKGQSLKDLRSNLAAEEKAQKSANTAMERLKADRLKIEEEFSSSIAKTRSGAAGDPTFSGAMDLKVGAKQALGGQDGERALTQARQALSILEELEASGVNTYGFVGIKQELQEIALAANDLQQKQAQASIEQIGSSIDSLKSKIENVPKVKVGFEYSDADDAAIKQMVDALAADLKKRLTIPVSVTGQGASVSSDVPDLPQFATGGYIRGPGTGTSDSIPALLSNGEYVIRAAAVRKLGLPNLDWINKGLPIPRFADGGMVGTVATVWTPVLRIWGASTSASAVASQSL</sequence>
<evidence type="ECO:0000259" key="2">
    <source>
        <dbReference type="Pfam" id="PF20155"/>
    </source>
</evidence>
<dbReference type="EMBL" id="CP076683">
    <property type="protein sequence ID" value="QWV15471.1"/>
    <property type="molecule type" value="Genomic_DNA"/>
</dbReference>
<keyword evidence="1" id="KW-0175">Coiled coil</keyword>
<dbReference type="Proteomes" id="UP000683436">
    <property type="component" value="Chromosome"/>
</dbReference>
<evidence type="ECO:0000256" key="1">
    <source>
        <dbReference type="SAM" id="Coils"/>
    </source>
</evidence>
<accession>A0ABX8INW3</accession>
<protein>
    <submittedName>
        <fullName evidence="3">Tape measure protein</fullName>
    </submittedName>
</protein>
<dbReference type="NCBIfam" id="TIGR02675">
    <property type="entry name" value="tape_meas_nterm"/>
    <property type="match status" value="1"/>
</dbReference>
<gene>
    <name evidence="3" type="ORF">KQ248_12950</name>
</gene>
<evidence type="ECO:0000313" key="3">
    <source>
        <dbReference type="EMBL" id="QWV15471.1"/>
    </source>
</evidence>
<dbReference type="RefSeq" id="WP_216706775.1">
    <property type="nucleotide sequence ID" value="NZ_CP076683.1"/>
</dbReference>
<name>A0ABX8INW3_9GAMM</name>
<dbReference type="InterPro" id="IPR013491">
    <property type="entry name" value="Tape_meas_N"/>
</dbReference>
<evidence type="ECO:0000313" key="4">
    <source>
        <dbReference type="Proteomes" id="UP000683436"/>
    </source>
</evidence>
<dbReference type="Pfam" id="PF20155">
    <property type="entry name" value="TMP_3"/>
    <property type="match status" value="1"/>
</dbReference>
<proteinExistence type="predicted"/>
<feature type="coiled-coil region" evidence="1">
    <location>
        <begin position="376"/>
        <end position="410"/>
    </location>
</feature>
<feature type="domain" description="Tape measure protein N-terminal" evidence="2">
    <location>
        <begin position="57"/>
        <end position="246"/>
    </location>
</feature>
<keyword evidence="4" id="KW-1185">Reference proteome</keyword>